<protein>
    <recommendedName>
        <fullName evidence="4">Transmembrane protein</fullName>
    </recommendedName>
</protein>
<reference evidence="2" key="1">
    <citation type="submission" date="2021-01" db="EMBL/GenBank/DDBJ databases">
        <authorList>
            <consortium name="Genoscope - CEA"/>
            <person name="William W."/>
        </authorList>
    </citation>
    <scope>NUCLEOTIDE SEQUENCE</scope>
</reference>
<dbReference type="Proteomes" id="UP000692954">
    <property type="component" value="Unassembled WGS sequence"/>
</dbReference>
<organism evidence="2 3">
    <name type="scientific">Paramecium sonneborni</name>
    <dbReference type="NCBI Taxonomy" id="65129"/>
    <lineage>
        <taxon>Eukaryota</taxon>
        <taxon>Sar</taxon>
        <taxon>Alveolata</taxon>
        <taxon>Ciliophora</taxon>
        <taxon>Intramacronucleata</taxon>
        <taxon>Oligohymenophorea</taxon>
        <taxon>Peniculida</taxon>
        <taxon>Parameciidae</taxon>
        <taxon>Paramecium</taxon>
    </lineage>
</organism>
<proteinExistence type="predicted"/>
<name>A0A8S1MJ77_9CILI</name>
<keyword evidence="1" id="KW-1133">Transmembrane helix</keyword>
<evidence type="ECO:0000256" key="1">
    <source>
        <dbReference type="SAM" id="Phobius"/>
    </source>
</evidence>
<dbReference type="AlphaFoldDB" id="A0A8S1MJ77"/>
<accession>A0A8S1MJ77</accession>
<comment type="caution">
    <text evidence="2">The sequence shown here is derived from an EMBL/GenBank/DDBJ whole genome shotgun (WGS) entry which is preliminary data.</text>
</comment>
<feature type="transmembrane region" description="Helical" evidence="1">
    <location>
        <begin position="184"/>
        <end position="205"/>
    </location>
</feature>
<keyword evidence="1" id="KW-0472">Membrane</keyword>
<keyword evidence="3" id="KW-1185">Reference proteome</keyword>
<sequence>MIQIGIKKKKEEQKSLFRKFNLIKWKDVIYVLLWHILYQIFDLCNKFKVFNSFIIDRILRRIKFKLRQDFEIDNLQNASNLATVGNVTGSSFCLQQRKNNLNHGMYCINNVIYSNSLCLDILLNFNLQSDISCQIYLIILSLMLLHLFYEEMHFNQIYQISVAFDINQEKSYVNLILRIKRRKFISYLLTIVIFIQISLKFAFLISQTKGISLEVINLGQEMSNQILPRSIYQEQLININLIIQLKMQKSTFSSHFQSISPPFLLSKRLKSEGPDFLTQLDQNAQRSIQRRMQRSELQFTEPDQKPTLKQKQNIKVRPKVIRTKQPSLPYLKLDDKQYYDKWYIPYDQRYIQKVTMAQESYQDPLHFYKNMHKGTAQYDPFESKLPQDVQRSIEYKHRSEILRDLLRGQKMIIEFKKTLEQNQQRIPQFLKKILEDKKLQQSKK</sequence>
<dbReference type="EMBL" id="CAJJDN010000041">
    <property type="protein sequence ID" value="CAD8080737.1"/>
    <property type="molecule type" value="Genomic_DNA"/>
</dbReference>
<evidence type="ECO:0008006" key="4">
    <source>
        <dbReference type="Google" id="ProtNLM"/>
    </source>
</evidence>
<gene>
    <name evidence="2" type="ORF">PSON_ATCC_30995.1.T0410027</name>
</gene>
<evidence type="ECO:0000313" key="3">
    <source>
        <dbReference type="Proteomes" id="UP000692954"/>
    </source>
</evidence>
<keyword evidence="1" id="KW-0812">Transmembrane</keyword>
<evidence type="ECO:0000313" key="2">
    <source>
        <dbReference type="EMBL" id="CAD8080737.1"/>
    </source>
</evidence>